<keyword evidence="6" id="KW-0863">Zinc-finger</keyword>
<dbReference type="EMBL" id="MCFA01000057">
    <property type="protein sequence ID" value="ORY11830.1"/>
    <property type="molecule type" value="Genomic_DNA"/>
</dbReference>
<evidence type="ECO:0000256" key="1">
    <source>
        <dbReference type="ARBA" id="ARBA00001798"/>
    </source>
</evidence>
<evidence type="ECO:0000256" key="6">
    <source>
        <dbReference type="ARBA" id="ARBA00022771"/>
    </source>
</evidence>
<dbReference type="Proteomes" id="UP000193144">
    <property type="component" value="Unassembled WGS sequence"/>
</dbReference>
<dbReference type="STRING" id="1231657.A0A1Y1ZNL7"/>
<evidence type="ECO:0000256" key="7">
    <source>
        <dbReference type="ARBA" id="ARBA00022786"/>
    </source>
</evidence>
<evidence type="ECO:0000313" key="10">
    <source>
        <dbReference type="EMBL" id="ORY11830.1"/>
    </source>
</evidence>
<dbReference type="InterPro" id="IPR044066">
    <property type="entry name" value="TRIAD_supradom"/>
</dbReference>
<keyword evidence="4" id="KW-0479">Metal-binding</keyword>
<dbReference type="SUPFAM" id="SSF57850">
    <property type="entry name" value="RING/U-box"/>
    <property type="match status" value="2"/>
</dbReference>
<dbReference type="PANTHER" id="PTHR11685">
    <property type="entry name" value="RBR FAMILY RING FINGER AND IBR DOMAIN-CONTAINING"/>
    <property type="match status" value="1"/>
</dbReference>
<evidence type="ECO:0000256" key="8">
    <source>
        <dbReference type="ARBA" id="ARBA00022833"/>
    </source>
</evidence>
<dbReference type="InterPro" id="IPR031127">
    <property type="entry name" value="E3_UB_ligase_RBR"/>
</dbReference>
<evidence type="ECO:0000259" key="9">
    <source>
        <dbReference type="PROSITE" id="PS51873"/>
    </source>
</evidence>
<dbReference type="CDD" id="cd20336">
    <property type="entry name" value="Rcat_RBR"/>
    <property type="match status" value="1"/>
</dbReference>
<proteinExistence type="predicted"/>
<gene>
    <name evidence="10" type="ORF">BCR34DRAFT_564736</name>
</gene>
<dbReference type="Pfam" id="PF01485">
    <property type="entry name" value="IBR"/>
    <property type="match status" value="2"/>
</dbReference>
<comment type="catalytic activity">
    <reaction evidence="1">
        <text>[E2 ubiquitin-conjugating enzyme]-S-ubiquitinyl-L-cysteine + [acceptor protein]-L-lysine = [E2 ubiquitin-conjugating enzyme]-L-cysteine + [acceptor protein]-N(6)-ubiquitinyl-L-lysine.</text>
        <dbReference type="EC" id="2.3.2.31"/>
    </reaction>
</comment>
<accession>A0A1Y1ZNL7</accession>
<evidence type="ECO:0000256" key="2">
    <source>
        <dbReference type="ARBA" id="ARBA00012251"/>
    </source>
</evidence>
<dbReference type="PROSITE" id="PS51873">
    <property type="entry name" value="TRIAD"/>
    <property type="match status" value="1"/>
</dbReference>
<dbReference type="InterPro" id="IPR013083">
    <property type="entry name" value="Znf_RING/FYVE/PHD"/>
</dbReference>
<sequence>MNDEDFSAWTTCWKANLYFYREAPGPLTCISCSSTQDASDGNMHSSFWMEATRCLAGHRQVSATETSEDTNLGVCSTCENDFVFDIVTGKKVCRREGCRRLVRVNESEVKIRIGNADGVLDAFLTLIKKCKIYDCDICGSEIIYQGPASQALKPPTPGCDHDRRVCDPCLKAMFEPAIQGGRIEGLLCPDPECKKSIPGETVRANVSPEVFKLYARKMTQKKLAEKPNFRWCSCGHGQLHSAGESNPEWICLSCKKRHCFICRETACTHLQQLDTQKKKDKATMKHAASQHFLKTKEERDKQRKLREMDAETKKEEARISKKCPNAACRIRMYKDGGCAHMTCKKCGANFCWSCKVMWKNGTALHLNTCVVGTTTTVMKVNLDTGGYGEGWDVDPGYDNSLDGRLWLQASDM</sequence>
<name>A0A1Y1ZNL7_9PLEO</name>
<dbReference type="Gene3D" id="1.20.120.1750">
    <property type="match status" value="1"/>
</dbReference>
<feature type="domain" description="RING-type" evidence="9">
    <location>
        <begin position="131"/>
        <end position="379"/>
    </location>
</feature>
<reference evidence="10 11" key="1">
    <citation type="submission" date="2016-07" db="EMBL/GenBank/DDBJ databases">
        <title>Pervasive Adenine N6-methylation of Active Genes in Fungi.</title>
        <authorList>
            <consortium name="DOE Joint Genome Institute"/>
            <person name="Mondo S.J."/>
            <person name="Dannebaum R.O."/>
            <person name="Kuo R.C."/>
            <person name="Labutti K."/>
            <person name="Haridas S."/>
            <person name="Kuo A."/>
            <person name="Salamov A."/>
            <person name="Ahrendt S.R."/>
            <person name="Lipzen A."/>
            <person name="Sullivan W."/>
            <person name="Andreopoulos W.B."/>
            <person name="Clum A."/>
            <person name="Lindquist E."/>
            <person name="Daum C."/>
            <person name="Ramamoorthy G.K."/>
            <person name="Gryganskyi A."/>
            <person name="Culley D."/>
            <person name="Magnuson J.K."/>
            <person name="James T.Y."/>
            <person name="O'Malley M.A."/>
            <person name="Stajich J.E."/>
            <person name="Spatafora J.W."/>
            <person name="Visel A."/>
            <person name="Grigoriev I.V."/>
        </authorList>
    </citation>
    <scope>NUCLEOTIDE SEQUENCE [LARGE SCALE GENOMIC DNA]</scope>
    <source>
        <strain evidence="10 11">CBS 115471</strain>
    </source>
</reference>
<evidence type="ECO:0000256" key="4">
    <source>
        <dbReference type="ARBA" id="ARBA00022723"/>
    </source>
</evidence>
<keyword evidence="11" id="KW-1185">Reference proteome</keyword>
<comment type="caution">
    <text evidence="10">The sequence shown here is derived from an EMBL/GenBank/DDBJ whole genome shotgun (WGS) entry which is preliminary data.</text>
</comment>
<dbReference type="InterPro" id="IPR002867">
    <property type="entry name" value="IBR_dom"/>
</dbReference>
<dbReference type="AlphaFoldDB" id="A0A1Y1ZNL7"/>
<dbReference type="GO" id="GO:0061630">
    <property type="term" value="F:ubiquitin protein ligase activity"/>
    <property type="evidence" value="ECO:0007669"/>
    <property type="project" value="UniProtKB-EC"/>
</dbReference>
<protein>
    <recommendedName>
        <fullName evidence="2">RBR-type E3 ubiquitin transferase</fullName>
        <ecNumber evidence="2">2.3.2.31</ecNumber>
    </recommendedName>
</protein>
<evidence type="ECO:0000313" key="11">
    <source>
        <dbReference type="Proteomes" id="UP000193144"/>
    </source>
</evidence>
<evidence type="ECO:0000256" key="5">
    <source>
        <dbReference type="ARBA" id="ARBA00022737"/>
    </source>
</evidence>
<dbReference type="EC" id="2.3.2.31" evidence="2"/>
<keyword evidence="7" id="KW-0833">Ubl conjugation pathway</keyword>
<dbReference type="OrthoDB" id="1431934at2759"/>
<dbReference type="SMART" id="SM00647">
    <property type="entry name" value="IBR"/>
    <property type="match status" value="2"/>
</dbReference>
<dbReference type="Gene3D" id="3.30.40.10">
    <property type="entry name" value="Zinc/RING finger domain, C3HC4 (zinc finger)"/>
    <property type="match status" value="1"/>
</dbReference>
<organism evidence="10 11">
    <name type="scientific">Clohesyomyces aquaticus</name>
    <dbReference type="NCBI Taxonomy" id="1231657"/>
    <lineage>
        <taxon>Eukaryota</taxon>
        <taxon>Fungi</taxon>
        <taxon>Dikarya</taxon>
        <taxon>Ascomycota</taxon>
        <taxon>Pezizomycotina</taxon>
        <taxon>Dothideomycetes</taxon>
        <taxon>Pleosporomycetidae</taxon>
        <taxon>Pleosporales</taxon>
        <taxon>Lindgomycetaceae</taxon>
        <taxon>Clohesyomyces</taxon>
    </lineage>
</organism>
<dbReference type="GO" id="GO:0016567">
    <property type="term" value="P:protein ubiquitination"/>
    <property type="evidence" value="ECO:0007669"/>
    <property type="project" value="InterPro"/>
</dbReference>
<keyword evidence="8" id="KW-0862">Zinc</keyword>
<keyword evidence="5" id="KW-0677">Repeat</keyword>
<dbReference type="GO" id="GO:0008270">
    <property type="term" value="F:zinc ion binding"/>
    <property type="evidence" value="ECO:0007669"/>
    <property type="project" value="UniProtKB-KW"/>
</dbReference>
<evidence type="ECO:0000256" key="3">
    <source>
        <dbReference type="ARBA" id="ARBA00022679"/>
    </source>
</evidence>
<keyword evidence="3" id="KW-0808">Transferase</keyword>